<dbReference type="RefSeq" id="XP_044554723.1">
    <property type="nucleotide sequence ID" value="XM_044687222.1"/>
</dbReference>
<keyword evidence="2" id="KW-1185">Reference proteome</keyword>
<evidence type="ECO:0000313" key="1">
    <source>
        <dbReference type="EMBL" id="KAG2392829.1"/>
    </source>
</evidence>
<dbReference type="AlphaFoldDB" id="A0AA88KRN2"/>
<dbReference type="InterPro" id="IPR009091">
    <property type="entry name" value="RCC1/BLIP-II"/>
</dbReference>
<protein>
    <submittedName>
        <fullName evidence="1">Uncharacterized protein</fullName>
    </submittedName>
</protein>
<name>A0AA88KRN2_NAELO</name>
<accession>A0AA88KRN2</accession>
<evidence type="ECO:0000313" key="2">
    <source>
        <dbReference type="Proteomes" id="UP000816034"/>
    </source>
</evidence>
<sequence length="428" mass="49546">MSQQQQDTPYSFRNLLLSLDPTQSKIERIAHNNYHSDLFNVSTPQQEYQRNSLLDQWLMERGIYGIKSIICRTSRCYVLTESNHLLEIIENSGIVEHVVRSFLEPHEKLIQMSAGYAMLLLVVQDVRTLKTRVFTKDVTIQNYAANTEEKHGPTMSFGNFQYNLETVKWNEILDFKTILDVDEHIIFTSCAAYSITFISNKGRIFASGSNQFCECAQPNVSYRLSINQNQVKECRLDPYLINSKPFFIRSVNGDHTIIALTNDHRVFYCGYCLNTGSDQDFLQEFNPKELLDSDEHFVDIASCYYSTLILSNKHRLYCLETRERVQWSCDTQTTILSCRIFAAPYVFFMIVNDSLIFTCKPKSSVSELKFKVFRSQPSPGSHLTMTGGDKIVIYWKSEMESKSIQNMKEKMMKSLKIDFLQDITVVQL</sequence>
<dbReference type="Proteomes" id="UP000816034">
    <property type="component" value="Unassembled WGS sequence"/>
</dbReference>
<comment type="caution">
    <text evidence="1">The sequence shown here is derived from an EMBL/GenBank/DDBJ whole genome shotgun (WGS) entry which is preliminary data.</text>
</comment>
<reference evidence="1 2" key="1">
    <citation type="journal article" date="2018" name="BMC Genomics">
        <title>The genome of Naegleria lovaniensis, the basis for a comparative approach to unravel pathogenicity factors of the human pathogenic amoeba N. fowleri.</title>
        <authorList>
            <person name="Liechti N."/>
            <person name="Schurch N."/>
            <person name="Bruggmann R."/>
            <person name="Wittwer M."/>
        </authorList>
    </citation>
    <scope>NUCLEOTIDE SEQUENCE [LARGE SCALE GENOMIC DNA]</scope>
    <source>
        <strain evidence="1 2">ATCC 30569</strain>
    </source>
</reference>
<dbReference type="EMBL" id="PYSW02000004">
    <property type="protein sequence ID" value="KAG2392829.1"/>
    <property type="molecule type" value="Genomic_DNA"/>
</dbReference>
<proteinExistence type="predicted"/>
<organism evidence="1 2">
    <name type="scientific">Naegleria lovaniensis</name>
    <name type="common">Amoeba</name>
    <dbReference type="NCBI Taxonomy" id="51637"/>
    <lineage>
        <taxon>Eukaryota</taxon>
        <taxon>Discoba</taxon>
        <taxon>Heterolobosea</taxon>
        <taxon>Tetramitia</taxon>
        <taxon>Eutetramitia</taxon>
        <taxon>Vahlkampfiidae</taxon>
        <taxon>Naegleria</taxon>
    </lineage>
</organism>
<gene>
    <name evidence="1" type="ORF">C9374_011554</name>
</gene>
<dbReference type="Gene3D" id="2.130.10.30">
    <property type="entry name" value="Regulator of chromosome condensation 1/beta-lactamase-inhibitor protein II"/>
    <property type="match status" value="1"/>
</dbReference>
<dbReference type="GeneID" id="68104008"/>
<dbReference type="SUPFAM" id="SSF50985">
    <property type="entry name" value="RCC1/BLIP-II"/>
    <property type="match status" value="1"/>
</dbReference>